<dbReference type="InterPro" id="IPR044920">
    <property type="entry name" value="MnmG_C_subdom_sf"/>
</dbReference>
<dbReference type="PROSITE" id="PS01280">
    <property type="entry name" value="GIDA_1"/>
    <property type="match status" value="1"/>
</dbReference>
<dbReference type="InterPro" id="IPR047001">
    <property type="entry name" value="MnmG_C_subdom"/>
</dbReference>
<dbReference type="EMBL" id="GIBP01001165">
    <property type="protein sequence ID" value="NDV30134.1"/>
    <property type="molecule type" value="Transcribed_RNA"/>
</dbReference>
<dbReference type="InterPro" id="IPR026904">
    <property type="entry name" value="MnmG_C"/>
</dbReference>
<evidence type="ECO:0000256" key="1">
    <source>
        <dbReference type="ARBA" id="ARBA00001974"/>
    </source>
</evidence>
<organism evidence="6">
    <name type="scientific">Arcella intermedia</name>
    <dbReference type="NCBI Taxonomy" id="1963864"/>
    <lineage>
        <taxon>Eukaryota</taxon>
        <taxon>Amoebozoa</taxon>
        <taxon>Tubulinea</taxon>
        <taxon>Elardia</taxon>
        <taxon>Arcellinida</taxon>
        <taxon>Sphaerothecina</taxon>
        <taxon>Arcellidae</taxon>
        <taxon>Arcella</taxon>
    </lineage>
</organism>
<evidence type="ECO:0000256" key="3">
    <source>
        <dbReference type="ARBA" id="ARBA00022630"/>
    </source>
</evidence>
<comment type="similarity">
    <text evidence="2">Belongs to the MnmG family.</text>
</comment>
<dbReference type="FunFam" id="3.50.50.60:FF:000002">
    <property type="entry name" value="tRNA uridine 5-carboxymethylaminomethyl modification enzyme MnmG"/>
    <property type="match status" value="1"/>
</dbReference>
<evidence type="ECO:0000256" key="4">
    <source>
        <dbReference type="ARBA" id="ARBA00022827"/>
    </source>
</evidence>
<keyword evidence="3" id="KW-0285">Flavoprotein</keyword>
<dbReference type="Gene3D" id="3.50.50.60">
    <property type="entry name" value="FAD/NAD(P)-binding domain"/>
    <property type="match status" value="2"/>
</dbReference>
<dbReference type="AlphaFoldDB" id="A0A6B2KZE4"/>
<dbReference type="GO" id="GO:0050660">
    <property type="term" value="F:flavin adenine dinucleotide binding"/>
    <property type="evidence" value="ECO:0007669"/>
    <property type="project" value="InterPro"/>
</dbReference>
<dbReference type="SUPFAM" id="SSF51905">
    <property type="entry name" value="FAD/NAD(P)-binding domain"/>
    <property type="match status" value="1"/>
</dbReference>
<keyword evidence="4" id="KW-0274">FAD</keyword>
<comment type="cofactor">
    <cofactor evidence="1">
        <name>FAD</name>
        <dbReference type="ChEBI" id="CHEBI:57692"/>
    </cofactor>
</comment>
<accession>A0A6B2KZE4</accession>
<dbReference type="PANTHER" id="PTHR11806:SF0">
    <property type="entry name" value="PROTEIN MTO1 HOMOLOG, MITOCHONDRIAL"/>
    <property type="match status" value="1"/>
</dbReference>
<dbReference type="InterPro" id="IPR002218">
    <property type="entry name" value="MnmG-rel"/>
</dbReference>
<evidence type="ECO:0000256" key="2">
    <source>
        <dbReference type="ARBA" id="ARBA00007653"/>
    </source>
</evidence>
<dbReference type="NCBIfam" id="TIGR00136">
    <property type="entry name" value="mnmG_gidA"/>
    <property type="match status" value="1"/>
</dbReference>
<protein>
    <recommendedName>
        <fullName evidence="5">tRNA uridine 5-carboxymethylaminomethyl modification enzyme C-terminal subdomain domain-containing protein</fullName>
    </recommendedName>
</protein>
<dbReference type="InterPro" id="IPR040131">
    <property type="entry name" value="MnmG_N"/>
</dbReference>
<dbReference type="GO" id="GO:0002098">
    <property type="term" value="P:tRNA wobble uridine modification"/>
    <property type="evidence" value="ECO:0007669"/>
    <property type="project" value="InterPro"/>
</dbReference>
<dbReference type="PANTHER" id="PTHR11806">
    <property type="entry name" value="GLUCOSE INHIBITED DIVISION PROTEIN A"/>
    <property type="match status" value="1"/>
</dbReference>
<sequence>MGVKTLLVTQKISTIGVMSCNPSFGGVGKGHLVKEIDALDGLMGYVADKAGIHFRVLNHTKGPAVQGLRCQADREIYKATMQQELKALEHLDLLEGSVEDLILCKEALPSSIQGVVLESGEKIQAPNVVITTGTFLSGVIHRGNLRIPAGRIGDKASTGLSGTLRRAEFQLGRLKTGTPPRLDGSTIDFGLLEPQPGDASPLPFSELHSEKDVRNQVDCYLTRTTNLTTDLVASNLDQLPQFESGEGLGQGPRYCPSLEMKVRRFPERTHHVWLEPESLSNNIIYPNGISMSLPDDVQLQVIHSIKGLERAAVTQFGYAVEYDYIDPRELKRSLESKRIEGFFLAGQINGTTGYEEAGAQGIIAGINAALRAQKGSSYSPFILDRADGYIGVLIDDLVTRGTNEPYRMFTSRAEYRLCLRQDNADARLTEKGYKIGVVGEKRHNIFKEKVEAIKALKEKLKDIILPLSEWHKTSPQIVFSALPTENHKRSAWQMLARQEFNFNDILPHYPLLQHVPESVKLFIKSESIYEPQIEQQERQIKAFKRDENIVFPKNLDFNSLGFLSSEEKEKLNLYKPTTLGQAMRLEGLTPASLLALHHLSKNLFYKQSSPSQAQAQAQSQTP</sequence>
<feature type="domain" description="tRNA uridine 5-carboxymethylaminomethyl modification enzyme C-terminal subdomain" evidence="5">
    <location>
        <begin position="527"/>
        <end position="598"/>
    </location>
</feature>
<dbReference type="InterPro" id="IPR004416">
    <property type="entry name" value="MnmG"/>
</dbReference>
<dbReference type="GO" id="GO:0005737">
    <property type="term" value="C:cytoplasm"/>
    <property type="evidence" value="ECO:0007669"/>
    <property type="project" value="UniProtKB-ARBA"/>
</dbReference>
<proteinExistence type="inferred from homology"/>
<name>A0A6B2KZE4_9EUKA</name>
<dbReference type="Pfam" id="PF13932">
    <property type="entry name" value="SAM_GIDA_C"/>
    <property type="match status" value="1"/>
</dbReference>
<dbReference type="GO" id="GO:0030488">
    <property type="term" value="P:tRNA methylation"/>
    <property type="evidence" value="ECO:0007669"/>
    <property type="project" value="TreeGrafter"/>
</dbReference>
<dbReference type="InterPro" id="IPR020595">
    <property type="entry name" value="MnmG-rel_CS"/>
</dbReference>
<dbReference type="InterPro" id="IPR036188">
    <property type="entry name" value="FAD/NAD-bd_sf"/>
</dbReference>
<dbReference type="SMART" id="SM01228">
    <property type="entry name" value="GIDA_assoc_3"/>
    <property type="match status" value="1"/>
</dbReference>
<reference evidence="6" key="1">
    <citation type="journal article" date="2020" name="J. Eukaryot. Microbiol.">
        <title>De novo Sequencing, Assembly and Annotation of the Transcriptome for the Free-Living Testate Amoeba Arcella intermedia.</title>
        <authorList>
            <person name="Ribeiro G.M."/>
            <person name="Porfirio-Sousa A.L."/>
            <person name="Maurer-Alcala X.X."/>
            <person name="Katz L.A."/>
            <person name="Lahr D.J.G."/>
        </authorList>
    </citation>
    <scope>NUCLEOTIDE SEQUENCE</scope>
</reference>
<evidence type="ECO:0000259" key="5">
    <source>
        <dbReference type="SMART" id="SM01228"/>
    </source>
</evidence>
<dbReference type="PROSITE" id="PS01281">
    <property type="entry name" value="GIDA_2"/>
    <property type="match status" value="1"/>
</dbReference>
<dbReference type="Gene3D" id="1.10.150.570">
    <property type="entry name" value="GidA associated domain, C-terminal subdomain"/>
    <property type="match status" value="1"/>
</dbReference>
<dbReference type="Pfam" id="PF01134">
    <property type="entry name" value="GIDA"/>
    <property type="match status" value="1"/>
</dbReference>
<dbReference type="InterPro" id="IPR049312">
    <property type="entry name" value="GIDA_C_N"/>
</dbReference>
<dbReference type="Pfam" id="PF21680">
    <property type="entry name" value="GIDA_C_1st"/>
    <property type="match status" value="1"/>
</dbReference>
<evidence type="ECO:0000313" key="6">
    <source>
        <dbReference type="EMBL" id="NDV30134.1"/>
    </source>
</evidence>